<keyword evidence="3" id="KW-1185">Reference proteome</keyword>
<feature type="signal peptide" evidence="1">
    <location>
        <begin position="1"/>
        <end position="16"/>
    </location>
</feature>
<gene>
    <name evidence="2" type="ORF">PHLGIDRAFT_202578</name>
</gene>
<dbReference type="HOGENOM" id="CLU_2334370_0_0_1"/>
<dbReference type="AlphaFoldDB" id="A0A0C3NHK3"/>
<dbReference type="Proteomes" id="UP000053257">
    <property type="component" value="Unassembled WGS sequence"/>
</dbReference>
<dbReference type="EMBL" id="KN840580">
    <property type="protein sequence ID" value="KIP04284.1"/>
    <property type="molecule type" value="Genomic_DNA"/>
</dbReference>
<reference evidence="2 3" key="1">
    <citation type="journal article" date="2014" name="PLoS Genet.">
        <title>Analysis of the Phlebiopsis gigantea genome, transcriptome and secretome provides insight into its pioneer colonization strategies of wood.</title>
        <authorList>
            <person name="Hori C."/>
            <person name="Ishida T."/>
            <person name="Igarashi K."/>
            <person name="Samejima M."/>
            <person name="Suzuki H."/>
            <person name="Master E."/>
            <person name="Ferreira P."/>
            <person name="Ruiz-Duenas F.J."/>
            <person name="Held B."/>
            <person name="Canessa P."/>
            <person name="Larrondo L.F."/>
            <person name="Schmoll M."/>
            <person name="Druzhinina I.S."/>
            <person name="Kubicek C.P."/>
            <person name="Gaskell J.A."/>
            <person name="Kersten P."/>
            <person name="St John F."/>
            <person name="Glasner J."/>
            <person name="Sabat G."/>
            <person name="Splinter BonDurant S."/>
            <person name="Syed K."/>
            <person name="Yadav J."/>
            <person name="Mgbeahuruike A.C."/>
            <person name="Kovalchuk A."/>
            <person name="Asiegbu F.O."/>
            <person name="Lackner G."/>
            <person name="Hoffmeister D."/>
            <person name="Rencoret J."/>
            <person name="Gutierrez A."/>
            <person name="Sun H."/>
            <person name="Lindquist E."/>
            <person name="Barry K."/>
            <person name="Riley R."/>
            <person name="Grigoriev I.V."/>
            <person name="Henrissat B."/>
            <person name="Kues U."/>
            <person name="Berka R.M."/>
            <person name="Martinez A.T."/>
            <person name="Covert S.F."/>
            <person name="Blanchette R.A."/>
            <person name="Cullen D."/>
        </authorList>
    </citation>
    <scope>NUCLEOTIDE SEQUENCE [LARGE SCALE GENOMIC DNA]</scope>
    <source>
        <strain evidence="2 3">11061_1 CR5-6</strain>
    </source>
</reference>
<evidence type="ECO:0000313" key="3">
    <source>
        <dbReference type="Proteomes" id="UP000053257"/>
    </source>
</evidence>
<sequence>MFCVFAGLAYLIRGRAEVISAGVYKRDSLSTSVPQETARSSSLVLSSASGWCSWLPPSLVCAPWHSSSSVSDSWRACWPSTTRRRIMYVFIFVAAFFG</sequence>
<feature type="chain" id="PRO_5002167597" evidence="1">
    <location>
        <begin position="17"/>
        <end position="98"/>
    </location>
</feature>
<evidence type="ECO:0000313" key="2">
    <source>
        <dbReference type="EMBL" id="KIP04284.1"/>
    </source>
</evidence>
<evidence type="ECO:0000256" key="1">
    <source>
        <dbReference type="SAM" id="SignalP"/>
    </source>
</evidence>
<accession>A0A0C3NHK3</accession>
<name>A0A0C3NHK3_PHLG1</name>
<proteinExistence type="predicted"/>
<keyword evidence="1" id="KW-0732">Signal</keyword>
<protein>
    <submittedName>
        <fullName evidence="2">Uncharacterized protein</fullName>
    </submittedName>
</protein>
<organism evidence="2 3">
    <name type="scientific">Phlebiopsis gigantea (strain 11061_1 CR5-6)</name>
    <name type="common">White-rot fungus</name>
    <name type="synonym">Peniophora gigantea</name>
    <dbReference type="NCBI Taxonomy" id="745531"/>
    <lineage>
        <taxon>Eukaryota</taxon>
        <taxon>Fungi</taxon>
        <taxon>Dikarya</taxon>
        <taxon>Basidiomycota</taxon>
        <taxon>Agaricomycotina</taxon>
        <taxon>Agaricomycetes</taxon>
        <taxon>Polyporales</taxon>
        <taxon>Phanerochaetaceae</taxon>
        <taxon>Phlebiopsis</taxon>
    </lineage>
</organism>